<evidence type="ECO:0000259" key="1">
    <source>
        <dbReference type="Pfam" id="PF07887"/>
    </source>
</evidence>
<dbReference type="InterPro" id="IPR046831">
    <property type="entry name" value="Calmodulin_bind_N"/>
</dbReference>
<feature type="domain" description="Calmodulin binding protein-like N-terminal" evidence="1">
    <location>
        <begin position="27"/>
        <end position="172"/>
    </location>
</feature>
<proteinExistence type="predicted"/>
<dbReference type="InterPro" id="IPR046830">
    <property type="entry name" value="Calmod_bind_M"/>
</dbReference>
<evidence type="ECO:0000313" key="4">
    <source>
        <dbReference type="Proteomes" id="UP001229421"/>
    </source>
</evidence>
<protein>
    <recommendedName>
        <fullName evidence="5">CALMODULIN-BINDING PROTEIN60</fullName>
    </recommendedName>
</protein>
<dbReference type="GO" id="GO:0005634">
    <property type="term" value="C:nucleus"/>
    <property type="evidence" value="ECO:0007669"/>
    <property type="project" value="TreeGrafter"/>
</dbReference>
<dbReference type="GO" id="GO:0003700">
    <property type="term" value="F:DNA-binding transcription factor activity"/>
    <property type="evidence" value="ECO:0007669"/>
    <property type="project" value="TreeGrafter"/>
</dbReference>
<dbReference type="InterPro" id="IPR012416">
    <property type="entry name" value="CBP60"/>
</dbReference>
<organism evidence="3 4">
    <name type="scientific">Tagetes erecta</name>
    <name type="common">African marigold</name>
    <dbReference type="NCBI Taxonomy" id="13708"/>
    <lineage>
        <taxon>Eukaryota</taxon>
        <taxon>Viridiplantae</taxon>
        <taxon>Streptophyta</taxon>
        <taxon>Embryophyta</taxon>
        <taxon>Tracheophyta</taxon>
        <taxon>Spermatophyta</taxon>
        <taxon>Magnoliopsida</taxon>
        <taxon>eudicotyledons</taxon>
        <taxon>Gunneridae</taxon>
        <taxon>Pentapetalae</taxon>
        <taxon>asterids</taxon>
        <taxon>campanulids</taxon>
        <taxon>Asterales</taxon>
        <taxon>Asteraceae</taxon>
        <taxon>Asteroideae</taxon>
        <taxon>Heliantheae alliance</taxon>
        <taxon>Tageteae</taxon>
        <taxon>Tagetes</taxon>
    </lineage>
</organism>
<dbReference type="Pfam" id="PF07887">
    <property type="entry name" value="Calmodulin_bind"/>
    <property type="match status" value="1"/>
</dbReference>
<dbReference type="GO" id="GO:0005516">
    <property type="term" value="F:calmodulin binding"/>
    <property type="evidence" value="ECO:0007669"/>
    <property type="project" value="InterPro"/>
</dbReference>
<dbReference type="GO" id="GO:0080142">
    <property type="term" value="P:regulation of salicylic acid biosynthetic process"/>
    <property type="evidence" value="ECO:0007669"/>
    <property type="project" value="TreeGrafter"/>
</dbReference>
<reference evidence="3" key="1">
    <citation type="journal article" date="2023" name="bioRxiv">
        <title>Improved chromosome-level genome assembly for marigold (Tagetes erecta).</title>
        <authorList>
            <person name="Jiang F."/>
            <person name="Yuan L."/>
            <person name="Wang S."/>
            <person name="Wang H."/>
            <person name="Xu D."/>
            <person name="Wang A."/>
            <person name="Fan W."/>
        </authorList>
    </citation>
    <scope>NUCLEOTIDE SEQUENCE</scope>
    <source>
        <strain evidence="3">WSJ</strain>
        <tissue evidence="3">Leaf</tissue>
    </source>
</reference>
<feature type="domain" description="Calmodulin binding protein central" evidence="2">
    <location>
        <begin position="185"/>
        <end position="250"/>
    </location>
</feature>
<evidence type="ECO:0000313" key="3">
    <source>
        <dbReference type="EMBL" id="KAK1407259.1"/>
    </source>
</evidence>
<evidence type="ECO:0008006" key="5">
    <source>
        <dbReference type="Google" id="ProtNLM"/>
    </source>
</evidence>
<gene>
    <name evidence="3" type="ORF">QVD17_38873</name>
</gene>
<dbReference type="GO" id="GO:0043565">
    <property type="term" value="F:sequence-specific DNA binding"/>
    <property type="evidence" value="ECO:0007669"/>
    <property type="project" value="TreeGrafter"/>
</dbReference>
<accession>A0AAD8JML2</accession>
<dbReference type="Proteomes" id="UP001229421">
    <property type="component" value="Unassembled WGS sequence"/>
</dbReference>
<dbReference type="Pfam" id="PF20451">
    <property type="entry name" value="Calmod_bind_M"/>
    <property type="match status" value="1"/>
</dbReference>
<dbReference type="AlphaFoldDB" id="A0AAD8JML2"/>
<keyword evidence="4" id="KW-1185">Reference proteome</keyword>
<dbReference type="EMBL" id="JAUHHV010000011">
    <property type="protein sequence ID" value="KAK1407259.1"/>
    <property type="molecule type" value="Genomic_DNA"/>
</dbReference>
<evidence type="ECO:0000259" key="2">
    <source>
        <dbReference type="Pfam" id="PF20451"/>
    </source>
</evidence>
<name>A0AAD8JML2_TARER</name>
<comment type="caution">
    <text evidence="3">The sequence shown here is derived from an EMBL/GenBank/DDBJ whole genome shotgun (WGS) entry which is preliminary data.</text>
</comment>
<dbReference type="PANTHER" id="PTHR31713:SF64">
    <property type="entry name" value="CALMODULIN-BINDING PROTEIN60"/>
    <property type="match status" value="1"/>
</dbReference>
<sequence length="335" mass="37823">MDRAYGHQNLQFDHKGYAASSKPTNYLKLIFSTQVSSPVFTTQNITGKASGDDGNNSIKVILVDSNTRETITTGLAASAKVKMVLLRGDYDGSTKNEFVNNIVVDWEKKKNIFLGDVYVNLEHGCGTVGNIRIKHDSNHLKNVKFRLGAMMVNCPTTYVVNEAISDPFVVKDIHIIPKRLRPLSLEDNVGKLVNISIRRTSNIRKRLEHVKVVTVSQFLKMYSSNSHELQKICGIKGKRWEQTVNHAKTSLNGNVLNESNTFTFGDYEDSIEFDNDDYIPSRYEDDVSLLEAPSFSTGEVEVCEAIIKMEGNGVKAKKRWMKLRFSLFIMKFRVV</sequence>
<dbReference type="PANTHER" id="PTHR31713">
    <property type="entry name" value="OS02G0177800 PROTEIN"/>
    <property type="match status" value="1"/>
</dbReference>